<proteinExistence type="predicted"/>
<reference evidence="3" key="1">
    <citation type="submission" date="2015-07" db="EMBL/GenBank/DDBJ databases">
        <title>Transcriptome Assembly of Anthurium amnicola.</title>
        <authorList>
            <person name="Suzuki J."/>
        </authorList>
    </citation>
    <scope>NUCLEOTIDE SEQUENCE</scope>
</reference>
<evidence type="ECO:0000259" key="2">
    <source>
        <dbReference type="Pfam" id="PF04784"/>
    </source>
</evidence>
<gene>
    <name evidence="3" type="primary">hemH_1</name>
    <name evidence="3" type="ORF">g.66898</name>
</gene>
<protein>
    <submittedName>
        <fullName evidence="3">Ferrochelatase</fullName>
    </submittedName>
</protein>
<dbReference type="EMBL" id="GDJX01010124">
    <property type="protein sequence ID" value="JAT57812.1"/>
    <property type="molecule type" value="Transcribed_RNA"/>
</dbReference>
<feature type="compositionally biased region" description="Polar residues" evidence="1">
    <location>
        <begin position="173"/>
        <end position="183"/>
    </location>
</feature>
<dbReference type="AlphaFoldDB" id="A0A1D1YT63"/>
<feature type="compositionally biased region" description="Basic and acidic residues" evidence="1">
    <location>
        <begin position="207"/>
        <end position="216"/>
    </location>
</feature>
<feature type="region of interest" description="Disordered" evidence="1">
    <location>
        <begin position="142"/>
        <end position="183"/>
    </location>
</feature>
<feature type="region of interest" description="Disordered" evidence="1">
    <location>
        <begin position="205"/>
        <end position="243"/>
    </location>
</feature>
<evidence type="ECO:0000313" key="3">
    <source>
        <dbReference type="EMBL" id="JAT57812.1"/>
    </source>
</evidence>
<evidence type="ECO:0000256" key="1">
    <source>
        <dbReference type="SAM" id="MobiDB-lite"/>
    </source>
</evidence>
<dbReference type="PANTHER" id="PTHR23054">
    <property type="entry name" value="TERNARY COMPLEX FACTOR MIP1, LEUCINE-ZIPPER-RELATED"/>
    <property type="match status" value="1"/>
</dbReference>
<dbReference type="InterPro" id="IPR006869">
    <property type="entry name" value="DUF547"/>
</dbReference>
<feature type="compositionally biased region" description="Polar residues" evidence="1">
    <location>
        <begin position="218"/>
        <end position="237"/>
    </location>
</feature>
<organism evidence="3">
    <name type="scientific">Anthurium amnicola</name>
    <dbReference type="NCBI Taxonomy" id="1678845"/>
    <lineage>
        <taxon>Eukaryota</taxon>
        <taxon>Viridiplantae</taxon>
        <taxon>Streptophyta</taxon>
        <taxon>Embryophyta</taxon>
        <taxon>Tracheophyta</taxon>
        <taxon>Spermatophyta</taxon>
        <taxon>Magnoliopsida</taxon>
        <taxon>Liliopsida</taxon>
        <taxon>Araceae</taxon>
        <taxon>Pothoideae</taxon>
        <taxon>Potheae</taxon>
        <taxon>Anthurium</taxon>
    </lineage>
</organism>
<sequence length="589" mass="66663">MPMKELGKSGEDAGDMPQISCRSQFSSFSPCKVSGSGCGSHEDVTNLSPHYSWLPNYSSLLERSLYDNSSLMDMKKPWKHDSPTSNSSHETLFSQPAMELVKEITALEHEVLHMERYLLSLYRATFNRYLVTSFDKDQAREFPSMCQTGPSVEKPRNQGKDKSKSMSCLELSAPSNSGNNRTETCTLDDIEKRREFELQFCNTSRPDLADSEDRKVPSTGNGKVHSTGNPSTDSSRPSSRHRSLADHLGSSLIDCVSETPCKLSEEIIRCICSIYGKLSDSPMPQIDLLASPTSSLSSSSTFSPQDTYDAWSPKYHYEAATSPYRSDVPKGKQGPYRGMLELLKICIDGDKFNYAATMLQHFKTLIRRLEKVDPIKMEHGEKLAFWINVHNALVMHAFLAYGLHQNYMKSTSSIMKAAYNVGGLSINAYEIQRSIFECQPHRPEPRLLTLFSQSQKIMKGNGKHAYALDKREPLVHFALCMGAYSDPAVRIYTSKNVLKELEIAKDEFIQANVSMHKETKIILPKILQYYAKDASMDLSTMLEIVHDCMPEIPQKIIQRFIRGRPEKCVGWLPYKSNFRYIIHRDLAKD</sequence>
<feature type="compositionally biased region" description="Basic and acidic residues" evidence="1">
    <location>
        <begin position="153"/>
        <end position="164"/>
    </location>
</feature>
<dbReference type="Pfam" id="PF04784">
    <property type="entry name" value="DUF547"/>
    <property type="match status" value="1"/>
</dbReference>
<name>A0A1D1YT63_9ARAE</name>
<feature type="domain" description="DUF547" evidence="2">
    <location>
        <begin position="376"/>
        <end position="509"/>
    </location>
</feature>
<dbReference type="PANTHER" id="PTHR23054:SF15">
    <property type="entry name" value="OS08G0515700 PROTEIN"/>
    <property type="match status" value="1"/>
</dbReference>
<accession>A0A1D1YT63</accession>